<keyword evidence="2" id="KW-1133">Transmembrane helix</keyword>
<reference evidence="4" key="1">
    <citation type="submission" date="2017-06" db="EMBL/GenBank/DDBJ databases">
        <authorList>
            <person name="Varghese N."/>
            <person name="Submissions S."/>
        </authorList>
    </citation>
    <scope>NUCLEOTIDE SEQUENCE [LARGE SCALE GENOMIC DNA]</scope>
    <source>
        <strain evidence="4">DSM 45207</strain>
    </source>
</reference>
<gene>
    <name evidence="3" type="ORF">SAMN06265360_105257</name>
</gene>
<dbReference type="AlphaFoldDB" id="A0A238W9W2"/>
<name>A0A238W9W2_9PSEU</name>
<feature type="transmembrane region" description="Helical" evidence="2">
    <location>
        <begin position="350"/>
        <end position="367"/>
    </location>
</feature>
<organism evidence="3 4">
    <name type="scientific">Haloechinothrix alba</name>
    <dbReference type="NCBI Taxonomy" id="664784"/>
    <lineage>
        <taxon>Bacteria</taxon>
        <taxon>Bacillati</taxon>
        <taxon>Actinomycetota</taxon>
        <taxon>Actinomycetes</taxon>
        <taxon>Pseudonocardiales</taxon>
        <taxon>Pseudonocardiaceae</taxon>
        <taxon>Haloechinothrix</taxon>
    </lineage>
</organism>
<keyword evidence="2" id="KW-0472">Membrane</keyword>
<feature type="transmembrane region" description="Helical" evidence="2">
    <location>
        <begin position="428"/>
        <end position="449"/>
    </location>
</feature>
<dbReference type="Proteomes" id="UP000198348">
    <property type="component" value="Unassembled WGS sequence"/>
</dbReference>
<feature type="transmembrane region" description="Helical" evidence="2">
    <location>
        <begin position="137"/>
        <end position="156"/>
    </location>
</feature>
<evidence type="ECO:0000256" key="1">
    <source>
        <dbReference type="SAM" id="MobiDB-lite"/>
    </source>
</evidence>
<accession>A0A238W9W2</accession>
<feature type="region of interest" description="Disordered" evidence="1">
    <location>
        <begin position="452"/>
        <end position="479"/>
    </location>
</feature>
<keyword evidence="4" id="KW-1185">Reference proteome</keyword>
<feature type="compositionally biased region" description="Basic and acidic residues" evidence="1">
    <location>
        <begin position="452"/>
        <end position="471"/>
    </location>
</feature>
<dbReference type="OrthoDB" id="3527213at2"/>
<feature type="transmembrane region" description="Helical" evidence="2">
    <location>
        <begin position="321"/>
        <end position="344"/>
    </location>
</feature>
<sequence length="479" mass="50097">MRPSRLRAAIVAVAVLAVLSAALGIGVRATFGAHVAVDETQYLLTALSLAEDGDLDISDELAGHRWRPFADVEPPEQSAQMPDGRRISPHDPLLPLLLAPAMGLGGWVAAKTTLALLSGLLAGLTLWLAVRRFAVPLRLAAVGAGLAAASAPLAVYGQQLYPELPAALVVLLGVTALTGMPTRANALLLAAAVTAAPWLSVKYVPVAAVLAVLGLVRWWRARRGRDVAVAAGVLALMGACYAAVHLRVWGGLTVYASGDHFQESGELSVVGTDPDYLGRSLRLVGLLADREFGLVAWQPAWLLVVPALGFVLAARPRGTALLVLPLATGWLVATYVALTMHGFWWPGRQVVVVLPLALLVILVWLAHTGRVARVAATVLGAAGAFTYAGLLVDGYARAITWVSGFASVDAPVYRLLRPVLPDYRDEFLTAHLAWVGAVLLLGAAGALLAGRSRPDGGGEQDAARGRGHTGEDVGGDVDE</sequence>
<feature type="transmembrane region" description="Helical" evidence="2">
    <location>
        <begin position="227"/>
        <end position="244"/>
    </location>
</feature>
<dbReference type="EMBL" id="FZNW01000005">
    <property type="protein sequence ID" value="SNR43161.1"/>
    <property type="molecule type" value="Genomic_DNA"/>
</dbReference>
<protein>
    <recommendedName>
        <fullName evidence="5">Dolichyl-phosphate-mannose-protein mannosyltransferase</fullName>
    </recommendedName>
</protein>
<feature type="transmembrane region" description="Helical" evidence="2">
    <location>
        <begin position="374"/>
        <end position="392"/>
    </location>
</feature>
<dbReference type="RefSeq" id="WP_089300559.1">
    <property type="nucleotide sequence ID" value="NZ_FZNW01000005.1"/>
</dbReference>
<evidence type="ECO:0008006" key="5">
    <source>
        <dbReference type="Google" id="ProtNLM"/>
    </source>
</evidence>
<feature type="transmembrane region" description="Helical" evidence="2">
    <location>
        <begin position="104"/>
        <end position="130"/>
    </location>
</feature>
<evidence type="ECO:0000313" key="4">
    <source>
        <dbReference type="Proteomes" id="UP000198348"/>
    </source>
</evidence>
<evidence type="ECO:0000313" key="3">
    <source>
        <dbReference type="EMBL" id="SNR43161.1"/>
    </source>
</evidence>
<feature type="transmembrane region" description="Helical" evidence="2">
    <location>
        <begin position="295"/>
        <end position="314"/>
    </location>
</feature>
<keyword evidence="2" id="KW-0812">Transmembrane</keyword>
<evidence type="ECO:0000256" key="2">
    <source>
        <dbReference type="SAM" id="Phobius"/>
    </source>
</evidence>
<proteinExistence type="predicted"/>
<feature type="transmembrane region" description="Helical" evidence="2">
    <location>
        <begin position="187"/>
        <end position="215"/>
    </location>
</feature>